<dbReference type="SUPFAM" id="SSF52266">
    <property type="entry name" value="SGNH hydrolase"/>
    <property type="match status" value="1"/>
</dbReference>
<dbReference type="Gene3D" id="3.40.50.1110">
    <property type="entry name" value="SGNH hydrolase"/>
    <property type="match status" value="1"/>
</dbReference>
<protein>
    <submittedName>
        <fullName evidence="3">OLC1v1015224C1</fullName>
    </submittedName>
</protein>
<evidence type="ECO:0000256" key="2">
    <source>
        <dbReference type="ARBA" id="ARBA00022729"/>
    </source>
</evidence>
<evidence type="ECO:0000313" key="3">
    <source>
        <dbReference type="EMBL" id="CAI9114491.1"/>
    </source>
</evidence>
<dbReference type="GO" id="GO:0016298">
    <property type="term" value="F:lipase activity"/>
    <property type="evidence" value="ECO:0007669"/>
    <property type="project" value="TreeGrafter"/>
</dbReference>
<dbReference type="EMBL" id="OX459124">
    <property type="protein sequence ID" value="CAI9114491.1"/>
    <property type="molecule type" value="Genomic_DNA"/>
</dbReference>
<accession>A0AAV1E310</accession>
<keyword evidence="2" id="KW-0732">Signal</keyword>
<evidence type="ECO:0000256" key="1">
    <source>
        <dbReference type="ARBA" id="ARBA00008668"/>
    </source>
</evidence>
<dbReference type="InterPro" id="IPR036514">
    <property type="entry name" value="SGNH_hydro_sf"/>
</dbReference>
<name>A0AAV1E310_OLDCO</name>
<dbReference type="Proteomes" id="UP001161247">
    <property type="component" value="Chromosome 7"/>
</dbReference>
<proteinExistence type="inferred from homology"/>
<dbReference type="AlphaFoldDB" id="A0AAV1E310"/>
<dbReference type="PANTHER" id="PTHR45966:SF1">
    <property type="entry name" value="GDSL ESTERASE_LIPASE 1-RELATED"/>
    <property type="match status" value="1"/>
</dbReference>
<dbReference type="PANTHER" id="PTHR45966">
    <property type="entry name" value="GDSL-LIKE LIPASE/ACYLHYDROLASE"/>
    <property type="match status" value="1"/>
</dbReference>
<dbReference type="InterPro" id="IPR001087">
    <property type="entry name" value="GDSL"/>
</dbReference>
<dbReference type="Pfam" id="PF00657">
    <property type="entry name" value="Lipase_GDSL"/>
    <property type="match status" value="1"/>
</dbReference>
<reference evidence="3" key="1">
    <citation type="submission" date="2023-03" db="EMBL/GenBank/DDBJ databases">
        <authorList>
            <person name="Julca I."/>
        </authorList>
    </citation>
    <scope>NUCLEOTIDE SEQUENCE</scope>
</reference>
<organism evidence="3 4">
    <name type="scientific">Oldenlandia corymbosa var. corymbosa</name>
    <dbReference type="NCBI Taxonomy" id="529605"/>
    <lineage>
        <taxon>Eukaryota</taxon>
        <taxon>Viridiplantae</taxon>
        <taxon>Streptophyta</taxon>
        <taxon>Embryophyta</taxon>
        <taxon>Tracheophyta</taxon>
        <taxon>Spermatophyta</taxon>
        <taxon>Magnoliopsida</taxon>
        <taxon>eudicotyledons</taxon>
        <taxon>Gunneridae</taxon>
        <taxon>Pentapetalae</taxon>
        <taxon>asterids</taxon>
        <taxon>lamiids</taxon>
        <taxon>Gentianales</taxon>
        <taxon>Rubiaceae</taxon>
        <taxon>Rubioideae</taxon>
        <taxon>Spermacoceae</taxon>
        <taxon>Hedyotis-Oldenlandia complex</taxon>
        <taxon>Oldenlandia</taxon>
    </lineage>
</organism>
<sequence>MDGRHAEFARLPLIPPLIGNGGLNKLGPIGLNFASGGAGALSETFAGLVINLKEQLRFFKSAVKQLRSDVGRKAANKLVCNAVYLFNIGANDYFFPLSSNSTLFTSHTPEEYASMVVGNFTQVIVEIYRRGGRKFGIVNQAPLGCIPGLRAANLSAGGNGGCLEVATGLAQIHNALLSQTLQYLQQELPGFKYSLFDFFNASLQVLADPSAFGFKEVKSACCGSGPLNGEFSCGGRRGISQFELCDNPSDHLFFDSDHPTEAANWLIAKLMWAGPLDIVSPYNLQALF</sequence>
<gene>
    <name evidence="3" type="ORF">OLC1_LOCUS21227</name>
</gene>
<comment type="similarity">
    <text evidence="1">Belongs to the 'GDSL' lipolytic enzyme family.</text>
</comment>
<keyword evidence="4" id="KW-1185">Reference proteome</keyword>
<dbReference type="InterPro" id="IPR044552">
    <property type="entry name" value="GLIP1-5/GLL25"/>
</dbReference>
<evidence type="ECO:0000313" key="4">
    <source>
        <dbReference type="Proteomes" id="UP001161247"/>
    </source>
</evidence>